<dbReference type="InParanoid" id="A0A1B7NI32"/>
<proteinExistence type="predicted"/>
<name>A0A1B7NI32_9AGAM</name>
<organism evidence="1 2">
    <name type="scientific">Rhizopogon vinicolor AM-OR11-026</name>
    <dbReference type="NCBI Taxonomy" id="1314800"/>
    <lineage>
        <taxon>Eukaryota</taxon>
        <taxon>Fungi</taxon>
        <taxon>Dikarya</taxon>
        <taxon>Basidiomycota</taxon>
        <taxon>Agaricomycotina</taxon>
        <taxon>Agaricomycetes</taxon>
        <taxon>Agaricomycetidae</taxon>
        <taxon>Boletales</taxon>
        <taxon>Suillineae</taxon>
        <taxon>Rhizopogonaceae</taxon>
        <taxon>Rhizopogon</taxon>
    </lineage>
</organism>
<keyword evidence="2" id="KW-1185">Reference proteome</keyword>
<dbReference type="EMBL" id="KV448123">
    <property type="protein sequence ID" value="OAX44601.1"/>
    <property type="molecule type" value="Genomic_DNA"/>
</dbReference>
<reference evidence="1 2" key="1">
    <citation type="submission" date="2016-06" db="EMBL/GenBank/DDBJ databases">
        <title>Comparative genomics of the ectomycorrhizal sister species Rhizopogon vinicolor and Rhizopogon vesiculosus (Basidiomycota: Boletales) reveals a divergence of the mating type B locus.</title>
        <authorList>
            <consortium name="DOE Joint Genome Institute"/>
            <person name="Mujic A.B."/>
            <person name="Kuo A."/>
            <person name="Tritt A."/>
            <person name="Lipzen A."/>
            <person name="Chen C."/>
            <person name="Johnson J."/>
            <person name="Sharma A."/>
            <person name="Barry K."/>
            <person name="Grigoriev I.V."/>
            <person name="Spatafora J.W."/>
        </authorList>
    </citation>
    <scope>NUCLEOTIDE SEQUENCE [LARGE SCALE GENOMIC DNA]</scope>
    <source>
        <strain evidence="1 2">AM-OR11-026</strain>
    </source>
</reference>
<sequence>MDRFFAPNTSEAIAHTHLTENWFTWDQDHPSFNETLVAGCASYQAFTRYLSGSDLFIVPRSRSELESVLRRYAYDSIHNAIAVSRQTLQRGGYTRTCSLAEKSIRDVLNTNDNATVLLALHAPQPTSFSGSDVSLPNSNTRIRT</sequence>
<dbReference type="OrthoDB" id="3229989at2759"/>
<dbReference type="STRING" id="1314800.A0A1B7NI32"/>
<gene>
    <name evidence="1" type="ORF">K503DRAFT_764814</name>
</gene>
<protein>
    <submittedName>
        <fullName evidence="1">Uncharacterized protein</fullName>
    </submittedName>
</protein>
<dbReference type="AlphaFoldDB" id="A0A1B7NI32"/>
<evidence type="ECO:0000313" key="1">
    <source>
        <dbReference type="EMBL" id="OAX44601.1"/>
    </source>
</evidence>
<accession>A0A1B7NI32</accession>
<evidence type="ECO:0000313" key="2">
    <source>
        <dbReference type="Proteomes" id="UP000092154"/>
    </source>
</evidence>
<dbReference type="Proteomes" id="UP000092154">
    <property type="component" value="Unassembled WGS sequence"/>
</dbReference>